<dbReference type="SUPFAM" id="SSF46785">
    <property type="entry name" value="Winged helix' DNA-binding domain"/>
    <property type="match status" value="1"/>
</dbReference>
<dbReference type="EMBL" id="JBHSJC010000001">
    <property type="protein sequence ID" value="MFC4828028.1"/>
    <property type="molecule type" value="Genomic_DNA"/>
</dbReference>
<dbReference type="RefSeq" id="WP_204390900.1">
    <property type="nucleotide sequence ID" value="NZ_JAFBBW010000001.1"/>
</dbReference>
<gene>
    <name evidence="2" type="ORF">ACFPER_04440</name>
</gene>
<name>A0ABV9R3W9_9MICO</name>
<protein>
    <submittedName>
        <fullName evidence="2">MarR family winged helix-turn-helix transcriptional regulator</fullName>
    </submittedName>
</protein>
<evidence type="ECO:0000313" key="2">
    <source>
        <dbReference type="EMBL" id="MFC4828028.1"/>
    </source>
</evidence>
<dbReference type="Proteomes" id="UP001595960">
    <property type="component" value="Unassembled WGS sequence"/>
</dbReference>
<reference evidence="3" key="1">
    <citation type="journal article" date="2019" name="Int. J. Syst. Evol. Microbiol.">
        <title>The Global Catalogue of Microorganisms (GCM) 10K type strain sequencing project: providing services to taxonomists for standard genome sequencing and annotation.</title>
        <authorList>
            <consortium name="The Broad Institute Genomics Platform"/>
            <consortium name="The Broad Institute Genome Sequencing Center for Infectious Disease"/>
            <person name="Wu L."/>
            <person name="Ma J."/>
        </authorList>
    </citation>
    <scope>NUCLEOTIDE SEQUENCE [LARGE SCALE GENOMIC DNA]</scope>
    <source>
        <strain evidence="3">CGMCC 1.12192</strain>
    </source>
</reference>
<evidence type="ECO:0000313" key="3">
    <source>
        <dbReference type="Proteomes" id="UP001595960"/>
    </source>
</evidence>
<feature type="compositionally biased region" description="Low complexity" evidence="1">
    <location>
        <begin position="190"/>
        <end position="202"/>
    </location>
</feature>
<feature type="region of interest" description="Disordered" evidence="1">
    <location>
        <begin position="1"/>
        <end position="36"/>
    </location>
</feature>
<feature type="region of interest" description="Disordered" evidence="1">
    <location>
        <begin position="173"/>
        <end position="263"/>
    </location>
</feature>
<feature type="compositionally biased region" description="Acidic residues" evidence="1">
    <location>
        <begin position="12"/>
        <end position="22"/>
    </location>
</feature>
<feature type="compositionally biased region" description="Basic and acidic residues" evidence="1">
    <location>
        <begin position="228"/>
        <end position="249"/>
    </location>
</feature>
<sequence>MNTHDHDHDLPDPVDETPEADDLGEHDAAADAPADPTTRPLGFWLKTVDRLIDREFETAFADLGVTRRDWRLLNLLGGEARDERLLAKLDARPHRLDDLVDRGWVAGEPGAWTLTDGGRDALAALGERVAAIRSRIGGAVSSDDYATTLTTLEAMARELGWSEEAAAAWRREARSRRRGGFASRDPRPGPGFRRFGRPAFGPTGAGTDRHDGCHHPDHGRHGRAHGHGPHERHGAAEVHVHVHLDERRGRGLPHGAPHDRAQR</sequence>
<feature type="compositionally biased region" description="Basic residues" evidence="1">
    <location>
        <begin position="217"/>
        <end position="227"/>
    </location>
</feature>
<feature type="compositionally biased region" description="Basic and acidic residues" evidence="1">
    <location>
        <begin position="1"/>
        <end position="11"/>
    </location>
</feature>
<proteinExistence type="predicted"/>
<dbReference type="InterPro" id="IPR036388">
    <property type="entry name" value="WH-like_DNA-bd_sf"/>
</dbReference>
<evidence type="ECO:0000256" key="1">
    <source>
        <dbReference type="SAM" id="MobiDB-lite"/>
    </source>
</evidence>
<organism evidence="2 3">
    <name type="scientific">Agromyces aurantiacus</name>
    <dbReference type="NCBI Taxonomy" id="165814"/>
    <lineage>
        <taxon>Bacteria</taxon>
        <taxon>Bacillati</taxon>
        <taxon>Actinomycetota</taxon>
        <taxon>Actinomycetes</taxon>
        <taxon>Micrococcales</taxon>
        <taxon>Microbacteriaceae</taxon>
        <taxon>Agromyces</taxon>
    </lineage>
</organism>
<dbReference type="Gene3D" id="1.10.10.10">
    <property type="entry name" value="Winged helix-like DNA-binding domain superfamily/Winged helix DNA-binding domain"/>
    <property type="match status" value="1"/>
</dbReference>
<comment type="caution">
    <text evidence="2">The sequence shown here is derived from an EMBL/GenBank/DDBJ whole genome shotgun (WGS) entry which is preliminary data.</text>
</comment>
<dbReference type="InterPro" id="IPR036390">
    <property type="entry name" value="WH_DNA-bd_sf"/>
</dbReference>
<accession>A0ABV9R3W9</accession>
<keyword evidence="3" id="KW-1185">Reference proteome</keyword>
<feature type="compositionally biased region" description="Basic and acidic residues" evidence="1">
    <location>
        <begin position="207"/>
        <end position="216"/>
    </location>
</feature>